<name>A0A835MMS2_9ROSI</name>
<reference evidence="1 2" key="1">
    <citation type="submission" date="2020-10" db="EMBL/GenBank/DDBJ databases">
        <title>Plant Genome Project.</title>
        <authorList>
            <person name="Zhang R.-G."/>
        </authorList>
    </citation>
    <scope>NUCLEOTIDE SEQUENCE [LARGE SCALE GENOMIC DNA]</scope>
    <source>
        <strain evidence="1">FAFU-HL-1</strain>
        <tissue evidence="1">Leaf</tissue>
    </source>
</reference>
<gene>
    <name evidence="1" type="ORF">SADUNF_Sadunf12G0034600</name>
</gene>
<dbReference type="Proteomes" id="UP000657918">
    <property type="component" value="Unassembled WGS sequence"/>
</dbReference>
<sequence length="125" mass="14124">MHGLIAVINNNTEPPKMQEDGSVHPEFAKDKLVLSWIKATSSSSFKTRLIPCTIVNQAWKMLAKRLSPLVSTRIRILRDQIQTLRKDNNTTVADYLNYAKSLVDSLVQSGAIMDDDEFISYVLDE</sequence>
<dbReference type="EMBL" id="JADGMS010000012">
    <property type="protein sequence ID" value="KAF9671315.1"/>
    <property type="molecule type" value="Genomic_DNA"/>
</dbReference>
<protein>
    <submittedName>
        <fullName evidence="1">Uncharacterized protein</fullName>
    </submittedName>
</protein>
<evidence type="ECO:0000313" key="2">
    <source>
        <dbReference type="Proteomes" id="UP000657918"/>
    </source>
</evidence>
<proteinExistence type="predicted"/>
<dbReference type="AlphaFoldDB" id="A0A835MMS2"/>
<organism evidence="1 2">
    <name type="scientific">Salix dunnii</name>
    <dbReference type="NCBI Taxonomy" id="1413687"/>
    <lineage>
        <taxon>Eukaryota</taxon>
        <taxon>Viridiplantae</taxon>
        <taxon>Streptophyta</taxon>
        <taxon>Embryophyta</taxon>
        <taxon>Tracheophyta</taxon>
        <taxon>Spermatophyta</taxon>
        <taxon>Magnoliopsida</taxon>
        <taxon>eudicotyledons</taxon>
        <taxon>Gunneridae</taxon>
        <taxon>Pentapetalae</taxon>
        <taxon>rosids</taxon>
        <taxon>fabids</taxon>
        <taxon>Malpighiales</taxon>
        <taxon>Salicaceae</taxon>
        <taxon>Saliceae</taxon>
        <taxon>Salix</taxon>
    </lineage>
</organism>
<dbReference type="PANTHER" id="PTHR47481:SF31">
    <property type="entry name" value="OS01G0873500 PROTEIN"/>
    <property type="match status" value="1"/>
</dbReference>
<accession>A0A835MMS2</accession>
<comment type="caution">
    <text evidence="1">The sequence shown here is derived from an EMBL/GenBank/DDBJ whole genome shotgun (WGS) entry which is preliminary data.</text>
</comment>
<keyword evidence="2" id="KW-1185">Reference proteome</keyword>
<dbReference type="PANTHER" id="PTHR47481">
    <property type="match status" value="1"/>
</dbReference>
<evidence type="ECO:0000313" key="1">
    <source>
        <dbReference type="EMBL" id="KAF9671315.1"/>
    </source>
</evidence>
<dbReference type="OrthoDB" id="1708549at2759"/>